<dbReference type="RefSeq" id="WP_283266429.1">
    <property type="nucleotide sequence ID" value="NZ_CP125669.1"/>
</dbReference>
<accession>A0ABY8S0I8</accession>
<gene>
    <name evidence="1" type="ORF">QLH32_12155</name>
</gene>
<evidence type="ECO:0000313" key="2">
    <source>
        <dbReference type="Proteomes" id="UP001229836"/>
    </source>
</evidence>
<dbReference type="EMBL" id="CP125669">
    <property type="protein sequence ID" value="WHP04801.1"/>
    <property type="molecule type" value="Genomic_DNA"/>
</dbReference>
<sequence length="97" mass="11452">MPKSNTPKTYDIYDIYDVQSLAAVDMDWMETSIELIRAKVKKLSKRLEESYGVHGCNFSELETMIDMFQYLALTRNDYHQQQEKAYKEEMDVLEGNK</sequence>
<reference evidence="1 2" key="1">
    <citation type="submission" date="2023-05" db="EMBL/GenBank/DDBJ databases">
        <title>The complete genome of Acinetobacter sp. nov KCTC 92772.</title>
        <authorList>
            <person name="Zhou G."/>
        </authorList>
    </citation>
    <scope>NUCLEOTIDE SEQUENCE [LARGE SCALE GENOMIC DNA]</scope>
    <source>
        <strain evidence="1 2">KCTC 92772</strain>
    </source>
</reference>
<keyword evidence="2" id="KW-1185">Reference proteome</keyword>
<evidence type="ECO:0000313" key="1">
    <source>
        <dbReference type="EMBL" id="WHP04801.1"/>
    </source>
</evidence>
<protein>
    <submittedName>
        <fullName evidence="1">Uncharacterized protein</fullName>
    </submittedName>
</protein>
<dbReference type="Proteomes" id="UP001229836">
    <property type="component" value="Chromosome"/>
</dbReference>
<name>A0ABY8S0I8_9GAMM</name>
<organism evidence="1 2">
    <name type="scientific">Acinetobacter corruptisaponis</name>
    <dbReference type="NCBI Taxonomy" id="3045147"/>
    <lineage>
        <taxon>Bacteria</taxon>
        <taxon>Pseudomonadati</taxon>
        <taxon>Pseudomonadota</taxon>
        <taxon>Gammaproteobacteria</taxon>
        <taxon>Moraxellales</taxon>
        <taxon>Moraxellaceae</taxon>
        <taxon>Acinetobacter</taxon>
    </lineage>
</organism>
<proteinExistence type="predicted"/>